<evidence type="ECO:0000313" key="6">
    <source>
        <dbReference type="Proteomes" id="UP000283627"/>
    </source>
</evidence>
<dbReference type="InterPro" id="IPR041079">
    <property type="entry name" value="Neuraminidase-like"/>
</dbReference>
<dbReference type="InterPro" id="IPR046839">
    <property type="entry name" value="ABC_toxin_N"/>
</dbReference>
<dbReference type="InterPro" id="IPR040840">
    <property type="entry name" value="TcA_TcB_BD"/>
</dbReference>
<dbReference type="Pfam" id="PF20220">
    <property type="entry name" value="ABC_toxin_N"/>
    <property type="match status" value="1"/>
</dbReference>
<dbReference type="OrthoDB" id="9781691at2"/>
<gene>
    <name evidence="5" type="ORF">BK665_23710</name>
</gene>
<feature type="coiled-coil region" evidence="1">
    <location>
        <begin position="852"/>
        <end position="914"/>
    </location>
</feature>
<dbReference type="Pfam" id="PF18276">
    <property type="entry name" value="TcA_TcB_BD"/>
    <property type="match status" value="1"/>
</dbReference>
<dbReference type="RefSeq" id="WP_123409311.1">
    <property type="nucleotide sequence ID" value="NZ_MOBP01000016.1"/>
</dbReference>
<dbReference type="Proteomes" id="UP000283627">
    <property type="component" value="Unassembled WGS sequence"/>
</dbReference>
<sequence>MAQNNIGGLLEKRRSALVEYCIGQVGKGDTGTDKYNFLRTPGDLFELLRLDPLDSYPVQSSWVAEATSCAQQFIHAAYRKLEPGYDATAFDPQDLKLWELYNNYPDWAAVTQIGIYPENYINPFVRQRKTGLFKILENDLNQTRLNSDSVQRAMQNYLQAFEQTCNLDVLSSYMDGATPKHADYYFIGRQRVPPFQYFWRKAEIELVADCKAINPVAWGEWQPVDIGTGDKVLDVRPVFWNGRLCVVWAQWRDRVVEMQDGQPVVRLPYKLEINLAFMTQNGQWSAPLNLHSSEPSQDLSVDCRLIATIAVDERQPKGALGVMLKCKESNFDKFVVRDVLLRPVPEDDGTWLNYLALYRFPDTLTVQHPLFGQNQPKVTADVTAPGSLTSYYGLQVLFISGSQEDQLIVRGVCKPTPHTPASATFTLELLNGIVGDPTKITLPGASTGGGWVTAWMTVKRPAGGFTGNVQFTLGSPTNHGTTRFTLAMPGLPRFVAAALKKNRANAAQFIAFNQTGTLAHARLNSLFGPELVQRAHISVDAVLDWETQFLAEPPPDSADLDETNGPYNGANGLYFWELSFHLPHLVATRLRAEDRYQEAQNWLHYLFDPRAPADPPSNPEQPSDKPAYWRCRPLFSDGNLGCESQLPVDPDAIGYSAPRHLRILVFIDYVNNLIAWGDWYYRQLTRDSLVAAKLCYVQAEFLMGKPPVARAVTDWETKTVNQLLILSSTRPALEAFEQTLDVSLADIPPSAPAAPLLGLLANAPFKLPINEQLLSVFDLPGRRLNNLRNNLTLDGKPLNIPLFSPPTDPDQLLRDLAAGGVGGPRPMGGRLVVGAFQWRVAFEVALRAVQALQDYGSQVLRLLEQRDRAEQEEMQQSHLVELGDYARKVQEQSIAQLEANVAALRQSRVTAQQRADTYSRWYDDNISAAEYEVMDTLQMAKVLHMTSTAFQMTGAVIDTFPTIYGMANGGGRPGSMAYAVGYGLEVASTAAQLDADKKAVTETYRLRRREWGLQRDQARAETQAIDEQILAQQLAVDAARASLDQTLRGNAQALTVYNFLKKRATNAELFGWLLGQLKALHYQAYDAVVSLCLSAQASLSAETGEYDSIPPLPQVWLDNRYGLTAGEHLREYLLRMERSHLQSHERRLERVKTVSLRRLFDDASDPQSGHANWGAALLKLQETGVLEFKLTQLLFDREHPGDYCRLINSVEVDLPVLVGPYEDVRATLLQIGSTTATKASAHSVDYMLDPDGKVAPADVQFNLRSGQQIALSAGIADNGMTAIKPDEGLLNPFENTGAVSRWQLNFPWPKRESQIAMLGSLTDVIVRIRYTAKGGEPSFRLAVENLVNIAETPQPKGANKGAGSHA</sequence>
<dbReference type="EMBL" id="MOBP01000016">
    <property type="protein sequence ID" value="RON49033.1"/>
    <property type="molecule type" value="Genomic_DNA"/>
</dbReference>
<evidence type="ECO:0000256" key="1">
    <source>
        <dbReference type="SAM" id="Coils"/>
    </source>
</evidence>
<reference evidence="5 6" key="1">
    <citation type="submission" date="2016-10" db="EMBL/GenBank/DDBJ databases">
        <title>Comparative genome analysis of multiple Pseudomonas spp. focuses on biocontrol and plant growth promoting traits.</title>
        <authorList>
            <person name="Tao X.-Y."/>
            <person name="Taylor C.G."/>
        </authorList>
    </citation>
    <scope>NUCLEOTIDE SEQUENCE [LARGE SCALE GENOMIC DNA]</scope>
    <source>
        <strain evidence="5 6">39A2</strain>
    </source>
</reference>
<accession>A0A423KAE2</accession>
<name>A0A423KAE2_9PSED</name>
<keyword evidence="1" id="KW-0175">Coiled coil</keyword>
<evidence type="ECO:0000259" key="2">
    <source>
        <dbReference type="Pfam" id="PF18276"/>
    </source>
</evidence>
<organism evidence="5 6">
    <name type="scientific">Pseudomonas frederiksbergensis</name>
    <dbReference type="NCBI Taxonomy" id="104087"/>
    <lineage>
        <taxon>Bacteria</taxon>
        <taxon>Pseudomonadati</taxon>
        <taxon>Pseudomonadota</taxon>
        <taxon>Gammaproteobacteria</taxon>
        <taxon>Pseudomonadales</taxon>
        <taxon>Pseudomonadaceae</taxon>
        <taxon>Pseudomonas</taxon>
    </lineage>
</organism>
<feature type="domain" description="ABC toxin N-terminal" evidence="4">
    <location>
        <begin position="9"/>
        <end position="137"/>
    </location>
</feature>
<dbReference type="Pfam" id="PF18413">
    <property type="entry name" value="Neuraminidase"/>
    <property type="match status" value="1"/>
</dbReference>
<evidence type="ECO:0000259" key="4">
    <source>
        <dbReference type="Pfam" id="PF20220"/>
    </source>
</evidence>
<comment type="caution">
    <text evidence="5">The sequence shown here is derived from an EMBL/GenBank/DDBJ whole genome shotgun (WGS) entry which is preliminary data.</text>
</comment>
<feature type="domain" description="Tc toxin complex TcA C-terminal TcB-binding" evidence="2">
    <location>
        <begin position="1028"/>
        <end position="1332"/>
    </location>
</feature>
<protein>
    <submittedName>
        <fullName evidence="5">Insecticidal toxin complex protein TcaB2</fullName>
    </submittedName>
</protein>
<feature type="domain" description="Neuraminidase-like" evidence="3">
    <location>
        <begin position="167"/>
        <end position="291"/>
    </location>
</feature>
<evidence type="ECO:0000259" key="3">
    <source>
        <dbReference type="Pfam" id="PF18413"/>
    </source>
</evidence>
<proteinExistence type="predicted"/>
<evidence type="ECO:0000313" key="5">
    <source>
        <dbReference type="EMBL" id="RON49033.1"/>
    </source>
</evidence>